<dbReference type="Proteomes" id="UP001497680">
    <property type="component" value="Unassembled WGS sequence"/>
</dbReference>
<proteinExistence type="predicted"/>
<sequence>MSTELIPLLPLDASMKRAYEKNRTSPLFANLPLELRLAIYGFATCYDTLIYPQQCPTEPNKFHHRFDSWDPSHEKEYLDYSTLKTVCRQLYHELECSGVFYAANDFTFYYLKDLHIFLTTIPPEKSRHIRTIRIEDPLSEDEIHDDWWLRTPTLEAVVVLLRNCTQLRLLMLDMVGLVAGASTDDEEWITTPFRTFHAHTLLEFIRKTAQGSQGASSVVCSELFWKLPQFRLAMHVHYFSPTHSPDRRQGSKFDLCGLERLVVDLTDTSDLQWLRSARGQRDDYFGQRGGPLEEQAFRDLVLETKIAVAEYRSRLS</sequence>
<evidence type="ECO:0000313" key="1">
    <source>
        <dbReference type="EMBL" id="KAI6082419.1"/>
    </source>
</evidence>
<protein>
    <submittedName>
        <fullName evidence="1">Uncharacterized protein</fullName>
    </submittedName>
</protein>
<evidence type="ECO:0000313" key="2">
    <source>
        <dbReference type="Proteomes" id="UP001497680"/>
    </source>
</evidence>
<reference evidence="1 2" key="1">
    <citation type="journal article" date="2022" name="New Phytol.">
        <title>Ecological generalism drives hyperdiversity of secondary metabolite gene clusters in xylarialean endophytes.</title>
        <authorList>
            <person name="Franco M.E.E."/>
            <person name="Wisecaver J.H."/>
            <person name="Arnold A.E."/>
            <person name="Ju Y.M."/>
            <person name="Slot J.C."/>
            <person name="Ahrendt S."/>
            <person name="Moore L.P."/>
            <person name="Eastman K.E."/>
            <person name="Scott K."/>
            <person name="Konkel Z."/>
            <person name="Mondo S.J."/>
            <person name="Kuo A."/>
            <person name="Hayes R.D."/>
            <person name="Haridas S."/>
            <person name="Andreopoulos B."/>
            <person name="Riley R."/>
            <person name="LaButti K."/>
            <person name="Pangilinan J."/>
            <person name="Lipzen A."/>
            <person name="Amirebrahimi M."/>
            <person name="Yan J."/>
            <person name="Adam C."/>
            <person name="Keymanesh K."/>
            <person name="Ng V."/>
            <person name="Louie K."/>
            <person name="Northen T."/>
            <person name="Drula E."/>
            <person name="Henrissat B."/>
            <person name="Hsieh H.M."/>
            <person name="Youens-Clark K."/>
            <person name="Lutzoni F."/>
            <person name="Miadlikowska J."/>
            <person name="Eastwood D.C."/>
            <person name="Hamelin R.C."/>
            <person name="Grigoriev I.V."/>
            <person name="U'Ren J.M."/>
        </authorList>
    </citation>
    <scope>NUCLEOTIDE SEQUENCE [LARGE SCALE GENOMIC DNA]</scope>
    <source>
        <strain evidence="1 2">ER1909</strain>
    </source>
</reference>
<organism evidence="1 2">
    <name type="scientific">Hypoxylon rubiginosum</name>
    <dbReference type="NCBI Taxonomy" id="110542"/>
    <lineage>
        <taxon>Eukaryota</taxon>
        <taxon>Fungi</taxon>
        <taxon>Dikarya</taxon>
        <taxon>Ascomycota</taxon>
        <taxon>Pezizomycotina</taxon>
        <taxon>Sordariomycetes</taxon>
        <taxon>Xylariomycetidae</taxon>
        <taxon>Xylariales</taxon>
        <taxon>Hypoxylaceae</taxon>
        <taxon>Hypoxylon</taxon>
    </lineage>
</organism>
<comment type="caution">
    <text evidence="1">The sequence shown here is derived from an EMBL/GenBank/DDBJ whole genome shotgun (WGS) entry which is preliminary data.</text>
</comment>
<accession>A0ACC0CPR4</accession>
<gene>
    <name evidence="1" type="ORF">F4821DRAFT_281826</name>
</gene>
<dbReference type="EMBL" id="MU394371">
    <property type="protein sequence ID" value="KAI6082419.1"/>
    <property type="molecule type" value="Genomic_DNA"/>
</dbReference>
<keyword evidence="2" id="KW-1185">Reference proteome</keyword>
<name>A0ACC0CPR4_9PEZI</name>